<proteinExistence type="predicted"/>
<dbReference type="SUPFAM" id="SSF56672">
    <property type="entry name" value="DNA/RNA polymerases"/>
    <property type="match status" value="1"/>
</dbReference>
<sequence>LNVNNAFLNGTLEESVYMVQPPGFEAENKNLICKLNNALYGLKQAPRQWFDKLKFTLTQFGFQASKCDPSLFWYQHQAHTIFILVYVDDIIIPSSSSSLIQQITNQLDSIFSLKQLGSLDYFLDIEVKYLPILKLNTCLTNLGFDSEQVYLGPSI</sequence>
<reference evidence="2" key="1">
    <citation type="journal article" date="2012" name="Nat. Biotechnol.">
        <title>Draft genome sequence of pigeonpea (Cajanus cajan), an orphan legume crop of resource-poor farmers.</title>
        <authorList>
            <person name="Varshney R.K."/>
            <person name="Chen W."/>
            <person name="Li Y."/>
            <person name="Bharti A.K."/>
            <person name="Saxena R.K."/>
            <person name="Schlueter J.A."/>
            <person name="Donoghue M.T."/>
            <person name="Azam S."/>
            <person name="Fan G."/>
            <person name="Whaley A.M."/>
            <person name="Farmer A.D."/>
            <person name="Sheridan J."/>
            <person name="Iwata A."/>
            <person name="Tuteja R."/>
            <person name="Penmetsa R.V."/>
            <person name="Wu W."/>
            <person name="Upadhyaya H.D."/>
            <person name="Yang S.P."/>
            <person name="Shah T."/>
            <person name="Saxena K.B."/>
            <person name="Michael T."/>
            <person name="McCombie W.R."/>
            <person name="Yang B."/>
            <person name="Zhang G."/>
            <person name="Yang H."/>
            <person name="Wang J."/>
            <person name="Spillane C."/>
            <person name="Cook D.R."/>
            <person name="May G.D."/>
            <person name="Xu X."/>
            <person name="Jackson S.A."/>
        </authorList>
    </citation>
    <scope>NUCLEOTIDE SEQUENCE [LARGE SCALE GENOMIC DNA]</scope>
</reference>
<dbReference type="InterPro" id="IPR013103">
    <property type="entry name" value="RVT_2"/>
</dbReference>
<name>A0A151SA83_CAJCA</name>
<dbReference type="Pfam" id="PF07727">
    <property type="entry name" value="RVT_2"/>
    <property type="match status" value="1"/>
</dbReference>
<dbReference type="EMBL" id="KQ483434">
    <property type="protein sequence ID" value="KYP51693.1"/>
    <property type="molecule type" value="Genomic_DNA"/>
</dbReference>
<dbReference type="Proteomes" id="UP000075243">
    <property type="component" value="Unassembled WGS sequence"/>
</dbReference>
<evidence type="ECO:0000313" key="2">
    <source>
        <dbReference type="EMBL" id="KYP51693.1"/>
    </source>
</evidence>
<dbReference type="AlphaFoldDB" id="A0A151SA83"/>
<dbReference type="InterPro" id="IPR043502">
    <property type="entry name" value="DNA/RNA_pol_sf"/>
</dbReference>
<evidence type="ECO:0000259" key="1">
    <source>
        <dbReference type="Pfam" id="PF07727"/>
    </source>
</evidence>
<accession>A0A151SA83</accession>
<feature type="domain" description="Reverse transcriptase Ty1/copia-type" evidence="1">
    <location>
        <begin position="1"/>
        <end position="128"/>
    </location>
</feature>
<protein>
    <submittedName>
        <fullName evidence="2">Retrovirus-related Pol polyprotein from transposon TNT 1-94</fullName>
    </submittedName>
</protein>
<organism evidence="2 3">
    <name type="scientific">Cajanus cajan</name>
    <name type="common">Pigeon pea</name>
    <name type="synonym">Cajanus indicus</name>
    <dbReference type="NCBI Taxonomy" id="3821"/>
    <lineage>
        <taxon>Eukaryota</taxon>
        <taxon>Viridiplantae</taxon>
        <taxon>Streptophyta</taxon>
        <taxon>Embryophyta</taxon>
        <taxon>Tracheophyta</taxon>
        <taxon>Spermatophyta</taxon>
        <taxon>Magnoliopsida</taxon>
        <taxon>eudicotyledons</taxon>
        <taxon>Gunneridae</taxon>
        <taxon>Pentapetalae</taxon>
        <taxon>rosids</taxon>
        <taxon>fabids</taxon>
        <taxon>Fabales</taxon>
        <taxon>Fabaceae</taxon>
        <taxon>Papilionoideae</taxon>
        <taxon>50 kb inversion clade</taxon>
        <taxon>NPAAA clade</taxon>
        <taxon>indigoferoid/millettioid clade</taxon>
        <taxon>Phaseoleae</taxon>
        <taxon>Cajanus</taxon>
    </lineage>
</organism>
<feature type="non-terminal residue" evidence="2">
    <location>
        <position position="1"/>
    </location>
</feature>
<evidence type="ECO:0000313" key="3">
    <source>
        <dbReference type="Proteomes" id="UP000075243"/>
    </source>
</evidence>
<keyword evidence="3" id="KW-1185">Reference proteome</keyword>
<gene>
    <name evidence="2" type="ORF">KK1_026461</name>
</gene>